<dbReference type="InterPro" id="IPR029026">
    <property type="entry name" value="tRNA_m1G_MTases_N"/>
</dbReference>
<proteinExistence type="inferred from homology"/>
<feature type="binding site" evidence="6">
    <location>
        <position position="127"/>
    </location>
    <ligand>
        <name>S-adenosyl-L-methionine</name>
        <dbReference type="ChEBI" id="CHEBI:59789"/>
    </ligand>
</feature>
<protein>
    <recommendedName>
        <fullName evidence="6">tRNA (pseudouridine(54)-N(1))-methyltransferase</fullName>
        <ecNumber evidence="6">2.1.1.257</ecNumber>
    </recommendedName>
</protein>
<evidence type="ECO:0000256" key="1">
    <source>
        <dbReference type="ARBA" id="ARBA00022490"/>
    </source>
</evidence>
<evidence type="ECO:0000256" key="6">
    <source>
        <dbReference type="HAMAP-Rule" id="MF_00587"/>
    </source>
</evidence>
<dbReference type="Pfam" id="PF04013">
    <property type="entry name" value="Methyltrn_RNA_2"/>
    <property type="match status" value="1"/>
</dbReference>
<evidence type="ECO:0000256" key="2">
    <source>
        <dbReference type="ARBA" id="ARBA00022603"/>
    </source>
</evidence>
<dbReference type="GeneID" id="39846570"/>
<evidence type="ECO:0000256" key="4">
    <source>
        <dbReference type="ARBA" id="ARBA00022691"/>
    </source>
</evidence>
<dbReference type="AlphaFoldDB" id="A0A4D6HB97"/>
<dbReference type="EC" id="2.1.1.257" evidence="6"/>
<dbReference type="SUPFAM" id="SSF75217">
    <property type="entry name" value="alpha/beta knot"/>
    <property type="match status" value="1"/>
</dbReference>
<comment type="subcellular location">
    <subcellularLocation>
        <location evidence="6">Cytoplasm</location>
    </subcellularLocation>
</comment>
<keyword evidence="3 6" id="KW-0808">Transferase</keyword>
<dbReference type="PANTHER" id="PTHR40703">
    <property type="entry name" value="TRNA (PSEUDOURIDINE(54)-N(1))-METHYLTRANSFERASE"/>
    <property type="match status" value="1"/>
</dbReference>
<dbReference type="InterPro" id="IPR007158">
    <property type="entry name" value="TrmY"/>
</dbReference>
<dbReference type="HAMAP" id="MF_00587">
    <property type="entry name" value="tRNA_methyltr_TrmY"/>
    <property type="match status" value="1"/>
</dbReference>
<evidence type="ECO:0000313" key="7">
    <source>
        <dbReference type="EMBL" id="QCC50037.1"/>
    </source>
</evidence>
<dbReference type="CDD" id="cd18087">
    <property type="entry name" value="TrmY-like"/>
    <property type="match status" value="1"/>
</dbReference>
<dbReference type="EMBL" id="CP031310">
    <property type="protein sequence ID" value="QCC50037.1"/>
    <property type="molecule type" value="Genomic_DNA"/>
</dbReference>
<dbReference type="Gene3D" id="3.40.1280.10">
    <property type="match status" value="1"/>
</dbReference>
<dbReference type="GO" id="GO:0005737">
    <property type="term" value="C:cytoplasm"/>
    <property type="evidence" value="ECO:0007669"/>
    <property type="project" value="UniProtKB-SubCell"/>
</dbReference>
<sequence length="197" mass="21536">MRQFLVIGHEAPSTPEVPLDALASEAGRLDLLARTVNAALLESHGIREDARIHLVLDDVTVSIDGATVRNLHPDERSIAALIRTALEARADAIGHMPAEPAPGVELYRMGFEASLERLAAEGSIVQLHEDGDPVAEIEPPENPIFVLSDHRDFTDSEAASLEDRTEYRLRLGPRALHADHAISVTHNWLDTDGYASY</sequence>
<keyword evidence="8" id="KW-1185">Reference proteome</keyword>
<dbReference type="GO" id="GO:0008757">
    <property type="term" value="F:S-adenosylmethionine-dependent methyltransferase activity"/>
    <property type="evidence" value="ECO:0007669"/>
    <property type="project" value="UniProtKB-UniRule"/>
</dbReference>
<reference evidence="7 8" key="1">
    <citation type="journal article" date="2019" name="Nat. Commun.">
        <title>A new type of DNA phosphorothioation-based antiviral system in archaea.</title>
        <authorList>
            <person name="Xiong L."/>
            <person name="Liu S."/>
            <person name="Chen S."/>
            <person name="Xiao Y."/>
            <person name="Zhu B."/>
            <person name="Gao Y."/>
            <person name="Zhang Y."/>
            <person name="Chen B."/>
            <person name="Luo J."/>
            <person name="Deng Z."/>
            <person name="Chen X."/>
            <person name="Wang L."/>
            <person name="Chen S."/>
        </authorList>
    </citation>
    <scope>NUCLEOTIDE SEQUENCE [LARGE SCALE GENOMIC DNA]</scope>
    <source>
        <strain evidence="7 8">CBA1105</strain>
    </source>
</reference>
<dbReference type="NCBIfam" id="NF002560">
    <property type="entry name" value="PRK02135.1"/>
    <property type="match status" value="1"/>
</dbReference>
<keyword evidence="4 6" id="KW-0949">S-adenosyl-L-methionine</keyword>
<comment type="subunit">
    <text evidence="6">Homodimer.</text>
</comment>
<accession>A0A4D6HB97</accession>
<dbReference type="STRING" id="1457250.GCA_000755225_02664"/>
<dbReference type="GO" id="GO:0030488">
    <property type="term" value="P:tRNA methylation"/>
    <property type="evidence" value="ECO:0007669"/>
    <property type="project" value="UniProtKB-UniRule"/>
</dbReference>
<dbReference type="GO" id="GO:0008175">
    <property type="term" value="F:tRNA methyltransferase activity"/>
    <property type="evidence" value="ECO:0007669"/>
    <property type="project" value="UniProtKB-UniRule"/>
</dbReference>
<evidence type="ECO:0000313" key="8">
    <source>
        <dbReference type="Proteomes" id="UP000296706"/>
    </source>
</evidence>
<name>A0A4D6HB97_9EURY</name>
<keyword evidence="1 6" id="KW-0963">Cytoplasm</keyword>
<evidence type="ECO:0000256" key="5">
    <source>
        <dbReference type="ARBA" id="ARBA00022694"/>
    </source>
</evidence>
<comment type="catalytic activity">
    <reaction evidence="6">
        <text>pseudouridine(54) in tRNA + S-adenosyl-L-methionine = N(1)-methylpseudouridine(54) in tRNA + S-adenosyl-L-homocysteine + H(+)</text>
        <dbReference type="Rhea" id="RHEA:55292"/>
        <dbReference type="Rhea" id="RHEA-COMP:14140"/>
        <dbReference type="Rhea" id="RHEA-COMP:14141"/>
        <dbReference type="ChEBI" id="CHEBI:15378"/>
        <dbReference type="ChEBI" id="CHEBI:57856"/>
        <dbReference type="ChEBI" id="CHEBI:59789"/>
        <dbReference type="ChEBI" id="CHEBI:65314"/>
        <dbReference type="ChEBI" id="CHEBI:74890"/>
        <dbReference type="EC" id="2.1.1.257"/>
    </reaction>
</comment>
<dbReference type="PANTHER" id="PTHR40703:SF1">
    <property type="entry name" value="TRNA (PSEUDOURIDINE(54)-N(1))-METHYLTRANSFERASE"/>
    <property type="match status" value="1"/>
</dbReference>
<gene>
    <name evidence="6" type="primary">trmY</name>
    <name evidence="7" type="ORF">DV733_01840</name>
</gene>
<dbReference type="OrthoDB" id="27492at2157"/>
<dbReference type="Proteomes" id="UP000296706">
    <property type="component" value="Chromosome"/>
</dbReference>
<dbReference type="KEGG" id="hsn:DV733_01840"/>
<comment type="function">
    <text evidence="6">Specifically catalyzes the N1-methylation of pseudouridine at position 54 (Psi54) in tRNAs.</text>
</comment>
<organism evidence="7 8">
    <name type="scientific">Halapricum salinum</name>
    <dbReference type="NCBI Taxonomy" id="1457250"/>
    <lineage>
        <taxon>Archaea</taxon>
        <taxon>Methanobacteriati</taxon>
        <taxon>Methanobacteriota</taxon>
        <taxon>Stenosarchaea group</taxon>
        <taxon>Halobacteria</taxon>
        <taxon>Halobacteriales</taxon>
        <taxon>Haloarculaceae</taxon>
        <taxon>Halapricum</taxon>
    </lineage>
</organism>
<comment type="similarity">
    <text evidence="6">Belongs to the methyltransferase superfamily. TrmY family.</text>
</comment>
<dbReference type="InterPro" id="IPR029028">
    <property type="entry name" value="Alpha/beta_knot_MTases"/>
</dbReference>
<keyword evidence="5 6" id="KW-0819">tRNA processing</keyword>
<comment type="caution">
    <text evidence="6">Lacks conserved residue(s) required for the propagation of feature annotation.</text>
</comment>
<keyword evidence="2 6" id="KW-0489">Methyltransferase</keyword>
<dbReference type="RefSeq" id="WP_049993482.1">
    <property type="nucleotide sequence ID" value="NZ_CP031310.1"/>
</dbReference>
<evidence type="ECO:0000256" key="3">
    <source>
        <dbReference type="ARBA" id="ARBA00022679"/>
    </source>
</evidence>